<accession>A0A4Q5A4B1</accession>
<dbReference type="EMBL" id="RYUN01000016">
    <property type="protein sequence ID" value="RYQ18544.1"/>
    <property type="molecule type" value="Genomic_DNA"/>
</dbReference>
<dbReference type="Proteomes" id="UP000294221">
    <property type="component" value="Unassembled WGS sequence"/>
</dbReference>
<evidence type="ECO:0000259" key="1">
    <source>
        <dbReference type="Pfam" id="PF18731"/>
    </source>
</evidence>
<feature type="domain" description="Swt1-like HEPN" evidence="1">
    <location>
        <begin position="11"/>
        <end position="122"/>
    </location>
</feature>
<sequence>MAMNNRDRLSRAFDLLSQGLQKPVDEVMGGLYGPGWNRQMAAQDAYKHGTAPREMAKQDVQTQLRAITEHGRDFNAILSRTHQAYASELREARNRWAHMDAFSSEDTIRALGTMELLLAAVNASEQAGEVRGLRDTLQRTVYENQTRKSSQRQSVMVDPAQGMKPWREVITPHRDVATGRYSASEFAANLYQVAVSREVCVPGNPYGDPVEFFNRTYLTEGLKDLLQRAIRRLVGDNTGSPVVNLQTNFGGGKTHSLLALYHLFGQTPVSALSSDVQTLVAGMGLPEAWQPGSIRRVAIVGNFLNAAAPNVKEDGTQVHTIWGELAWQLGGREAYDMIAENDRTGKPPAERLIALLKKYGPALILIDEWVAYAKQLVGETGLPAGTFDDQFVFAQLLTEAVALVDHCMLVVSIPASDSGHGSDIEVGGENGRQALHALQNVVRRKADQWRPSTKDESFEIVRKRLFEEPDAAMQAQIALTARKFMDTYRANAAMYPSAASGNDYERRIRASYPLHPELLDRLYEDWSSLENFQRTRGVLTLVSSIIHELWASNDTSPMILPGNVPLESESVNANLTQYLRDPWKPIIDADISGPESTAAKIDNDRPALGKRHLTQRIARTVFMGSAPRTGAQNPGIDEQAVRLGTTIPGDPEGNFGSALSMLEQRSTYFFNESGRYRYGLQASIGKTARDFADRLREDPDSVYNEIVRRLQPEGASGRRGLFRRVVVGPKGSESVPDVDEATLVIMHPKWSVGRGDSETTEAKQWIRDTIDRQGSSQRTNRNMLVFLAADKSMIGMVEDAARSYLGWKQVVDQVEQLNLTPSQARQAKESMDGFSHSIDERLRNAYVWCVYPTQPDPARAYLLDEQKIPDTGGDSMAQRTGSKLDAADQLDPYYAPENIGYEILPYLASAFKNGILPAEQAWRFMCQYPYLPRLTGRDVFNHALEQAASMPMTQGDRFAMAAGYDQDTGRFRTLVIPGVTPSERTLHVTDSTLIVDWDTATLAYIDEQQQAMQDATSRPTANATPVANDTGSNLEDVVCAHVATESRTVSQPQEPAAKRVYLGNIAVDPKFPSRTLGQINELILDQLRLTGADIRIDVHIQATRQEGFDENTIRIIEEGTAKLDDASATFDEE</sequence>
<dbReference type="Pfam" id="PF04465">
    <property type="entry name" value="DUF499"/>
    <property type="match status" value="1"/>
</dbReference>
<evidence type="ECO:0000313" key="2">
    <source>
        <dbReference type="EMBL" id="RYQ18544.1"/>
    </source>
</evidence>
<gene>
    <name evidence="2" type="ORF">PG2054B_1606</name>
</gene>
<dbReference type="InterPro" id="IPR041650">
    <property type="entry name" value="HEPN_Swt1"/>
</dbReference>
<dbReference type="InterPro" id="IPR007555">
    <property type="entry name" value="DUF499"/>
</dbReference>
<proteinExistence type="predicted"/>
<dbReference type="AlphaFoldDB" id="A0A4Q5A4B1"/>
<organism evidence="2 3">
    <name type="scientific">Bifidobacterium pseudolongum subsp. pseudolongum</name>
    <dbReference type="NCBI Taxonomy" id="31954"/>
    <lineage>
        <taxon>Bacteria</taxon>
        <taxon>Bacillati</taxon>
        <taxon>Actinomycetota</taxon>
        <taxon>Actinomycetes</taxon>
        <taxon>Bifidobacteriales</taxon>
        <taxon>Bifidobacteriaceae</taxon>
        <taxon>Bifidobacterium</taxon>
    </lineage>
</organism>
<comment type="caution">
    <text evidence="2">The sequence shown here is derived from an EMBL/GenBank/DDBJ whole genome shotgun (WGS) entry which is preliminary data.</text>
</comment>
<name>A0A4Q5A4B1_9BIFI</name>
<protein>
    <submittedName>
        <fullName evidence="2">ATPase AAA</fullName>
    </submittedName>
</protein>
<dbReference type="Pfam" id="PF18731">
    <property type="entry name" value="HEPN_Swt1"/>
    <property type="match status" value="1"/>
</dbReference>
<reference evidence="2 3" key="1">
    <citation type="submission" date="2018-12" db="EMBL/GenBank/DDBJ databases">
        <title>Unveiling genomic diversity among members of the Bifidobacterium pseudolongum species, a widely distributed gut commensal of the animal kingdom.</title>
        <authorList>
            <person name="Lugli G.A."/>
            <person name="Duranti S."/>
            <person name="Albert K."/>
            <person name="Mancabelli L."/>
            <person name="Napoli S."/>
            <person name="Viappiani A."/>
            <person name="Anzalone R."/>
            <person name="Longhi G."/>
            <person name="Milani C."/>
            <person name="Turroni F."/>
            <person name="Alessandri G."/>
            <person name="Sela D.A."/>
            <person name="Van Sinderen D."/>
            <person name="Ventura M."/>
        </authorList>
    </citation>
    <scope>NUCLEOTIDE SEQUENCE [LARGE SCALE GENOMIC DNA]</scope>
    <source>
        <strain evidence="2 3">2054B</strain>
    </source>
</reference>
<dbReference type="RefSeq" id="WP_130013693.1">
    <property type="nucleotide sequence ID" value="NZ_RYUN01000016.1"/>
</dbReference>
<evidence type="ECO:0000313" key="3">
    <source>
        <dbReference type="Proteomes" id="UP000294221"/>
    </source>
</evidence>